<dbReference type="InterPro" id="IPR036964">
    <property type="entry name" value="RASGEF_cat_dom_sf"/>
</dbReference>
<dbReference type="Pfam" id="PF00618">
    <property type="entry name" value="RasGEF_N"/>
    <property type="match status" value="1"/>
</dbReference>
<evidence type="ECO:0000259" key="5">
    <source>
        <dbReference type="PROSITE" id="PS50212"/>
    </source>
</evidence>
<dbReference type="SMART" id="SM00147">
    <property type="entry name" value="RasGEF"/>
    <property type="match status" value="1"/>
</dbReference>
<dbReference type="SUPFAM" id="SSF48366">
    <property type="entry name" value="Ras GEF"/>
    <property type="match status" value="1"/>
</dbReference>
<feature type="compositionally biased region" description="Polar residues" evidence="3">
    <location>
        <begin position="1231"/>
        <end position="1246"/>
    </location>
</feature>
<dbReference type="Gene3D" id="1.10.840.10">
    <property type="entry name" value="Ras guanine-nucleotide exchange factors catalytic domain"/>
    <property type="match status" value="1"/>
</dbReference>
<protein>
    <submittedName>
        <fullName evidence="6">SPOSA6832_03842-mRNA-1:cds</fullName>
    </submittedName>
</protein>
<dbReference type="Proteomes" id="UP000243876">
    <property type="component" value="Unassembled WGS sequence"/>
</dbReference>
<dbReference type="OrthoDB" id="28357at2759"/>
<feature type="compositionally biased region" description="Low complexity" evidence="3">
    <location>
        <begin position="176"/>
        <end position="189"/>
    </location>
</feature>
<gene>
    <name evidence="6" type="primary">SPOSA6832_03842</name>
</gene>
<feature type="compositionally biased region" description="Basic and acidic residues" evidence="3">
    <location>
        <begin position="461"/>
        <end position="479"/>
    </location>
</feature>
<evidence type="ECO:0000256" key="2">
    <source>
        <dbReference type="PROSITE-ProRule" id="PRU00168"/>
    </source>
</evidence>
<feature type="compositionally biased region" description="Acidic residues" evidence="3">
    <location>
        <begin position="445"/>
        <end position="460"/>
    </location>
</feature>
<proteinExistence type="predicted"/>
<feature type="region of interest" description="Disordered" evidence="3">
    <location>
        <begin position="396"/>
        <end position="430"/>
    </location>
</feature>
<dbReference type="EMBL" id="CENE01000020">
    <property type="protein sequence ID" value="CEQ42074.1"/>
    <property type="molecule type" value="Genomic_DNA"/>
</dbReference>
<dbReference type="Pfam" id="PF00617">
    <property type="entry name" value="RasGEF"/>
    <property type="match status" value="1"/>
</dbReference>
<feature type="domain" description="Ras-GEF" evidence="4">
    <location>
        <begin position="988"/>
        <end position="1231"/>
    </location>
</feature>
<dbReference type="CDD" id="cd06224">
    <property type="entry name" value="REM"/>
    <property type="match status" value="1"/>
</dbReference>
<evidence type="ECO:0000313" key="7">
    <source>
        <dbReference type="Proteomes" id="UP000243876"/>
    </source>
</evidence>
<dbReference type="GO" id="GO:0007265">
    <property type="term" value="P:Ras protein signal transduction"/>
    <property type="evidence" value="ECO:0007669"/>
    <property type="project" value="TreeGrafter"/>
</dbReference>
<dbReference type="PROSITE" id="PS50212">
    <property type="entry name" value="RASGEF_NTER"/>
    <property type="match status" value="1"/>
</dbReference>
<dbReference type="InterPro" id="IPR023578">
    <property type="entry name" value="Ras_GEF_dom_sf"/>
</dbReference>
<feature type="compositionally biased region" description="Polar residues" evidence="3">
    <location>
        <begin position="545"/>
        <end position="571"/>
    </location>
</feature>
<dbReference type="InterPro" id="IPR000651">
    <property type="entry name" value="Ras-like_Gua-exchang_fac_N"/>
</dbReference>
<feature type="region of interest" description="Disordered" evidence="3">
    <location>
        <begin position="444"/>
        <end position="693"/>
    </location>
</feature>
<dbReference type="PANTHER" id="PTHR23113:SF354">
    <property type="entry name" value="BUD SITE SELECTION PROTEIN 5"/>
    <property type="match status" value="1"/>
</dbReference>
<dbReference type="InterPro" id="IPR001895">
    <property type="entry name" value="RASGEF_cat_dom"/>
</dbReference>
<evidence type="ECO:0000259" key="4">
    <source>
        <dbReference type="PROSITE" id="PS50009"/>
    </source>
</evidence>
<feature type="compositionally biased region" description="Polar residues" evidence="3">
    <location>
        <begin position="656"/>
        <end position="672"/>
    </location>
</feature>
<reference evidence="7" key="1">
    <citation type="submission" date="2015-02" db="EMBL/GenBank/DDBJ databases">
        <authorList>
            <person name="Gon?alves P."/>
        </authorList>
    </citation>
    <scope>NUCLEOTIDE SEQUENCE [LARGE SCALE GENOMIC DNA]</scope>
</reference>
<feature type="domain" description="N-terminal Ras-GEF" evidence="5">
    <location>
        <begin position="709"/>
        <end position="846"/>
    </location>
</feature>
<feature type="compositionally biased region" description="Gly residues" evidence="3">
    <location>
        <begin position="578"/>
        <end position="587"/>
    </location>
</feature>
<keyword evidence="1 2" id="KW-0344">Guanine-nucleotide releasing factor</keyword>
<feature type="compositionally biased region" description="Basic and acidic residues" evidence="3">
    <location>
        <begin position="854"/>
        <end position="865"/>
    </location>
</feature>
<evidence type="ECO:0000256" key="1">
    <source>
        <dbReference type="ARBA" id="ARBA00022658"/>
    </source>
</evidence>
<name>A0A0D6EQ32_SPOSA</name>
<keyword evidence="7" id="KW-1185">Reference proteome</keyword>
<dbReference type="InterPro" id="IPR008937">
    <property type="entry name" value="Ras-like_GEF"/>
</dbReference>
<dbReference type="PROSITE" id="PS50009">
    <property type="entry name" value="RASGEF_CAT"/>
    <property type="match status" value="1"/>
</dbReference>
<feature type="region of interest" description="Disordered" evidence="3">
    <location>
        <begin position="1229"/>
        <end position="1281"/>
    </location>
</feature>
<dbReference type="PANTHER" id="PTHR23113">
    <property type="entry name" value="GUANINE NUCLEOTIDE EXCHANGE FACTOR"/>
    <property type="match status" value="1"/>
</dbReference>
<feature type="compositionally biased region" description="Low complexity" evidence="3">
    <location>
        <begin position="483"/>
        <end position="544"/>
    </location>
</feature>
<feature type="region of interest" description="Disordered" evidence="3">
    <location>
        <begin position="854"/>
        <end position="905"/>
    </location>
</feature>
<dbReference type="GO" id="GO:0005085">
    <property type="term" value="F:guanyl-nucleotide exchange factor activity"/>
    <property type="evidence" value="ECO:0007669"/>
    <property type="project" value="UniProtKB-KW"/>
</dbReference>
<organism evidence="6 7">
    <name type="scientific">Sporidiobolus salmonicolor</name>
    <name type="common">Yeast-like fungus</name>
    <name type="synonym">Sporobolomyces salmonicolor</name>
    <dbReference type="NCBI Taxonomy" id="5005"/>
    <lineage>
        <taxon>Eukaryota</taxon>
        <taxon>Fungi</taxon>
        <taxon>Dikarya</taxon>
        <taxon>Basidiomycota</taxon>
        <taxon>Pucciniomycotina</taxon>
        <taxon>Microbotryomycetes</taxon>
        <taxon>Sporidiobolales</taxon>
        <taxon>Sporidiobolaceae</taxon>
        <taxon>Sporobolomyces</taxon>
    </lineage>
</organism>
<feature type="compositionally biased region" description="Low complexity" evidence="3">
    <location>
        <begin position="615"/>
        <end position="651"/>
    </location>
</feature>
<accession>A0A0D6EQ32</accession>
<feature type="region of interest" description="Disordered" evidence="3">
    <location>
        <begin position="151"/>
        <end position="193"/>
    </location>
</feature>
<dbReference type="GO" id="GO:0005886">
    <property type="term" value="C:plasma membrane"/>
    <property type="evidence" value="ECO:0007669"/>
    <property type="project" value="TreeGrafter"/>
</dbReference>
<sequence>MVAGTCSRHETDAALARHSVISSIRTVLSSTQSLTRDSPILRQHPSLSSSRKRILSSLASLVEKARKASAPEERELARERDEAEAMLAVARETVGFVREFLEEAERRGVVVNLGLGAGSASPLAAQPADSAGLLRGAKSTGDLKNRRQTLEALEQPLPSTTFPVVRSSPAPSADNSPQFPAGSSFSSFSNPPPVLRTPSALSQHLSTLHDSLLSTIAALIGHIHSHSRSSSPASSFAQLIDLTREGIERVRDVLEVVEAVGAKAGDMGEVKGKQKETAEDRVQDDEVKVLAATRERLYVATTALVTAARIATSPLPASTPVPTHEEEEKERKGLLGAATGVLRAGGDCVGAVKLVGGKLFSGEGGAAFELALPTARRPPEYEGEHVDDDAATAAVKFADPPSPSDPAAAFETSPPRRARNPHTLSMLGRKATSLGCLRGRFEQDATLEEEGPEADEDGERDETPTRAPELERGMVELHRPVKASSISLSPSHAPSPSSSSAPATVTVARSGPDDAPASAPRPSSIPMSRNVSSGSGSNTGSIASRTTSSSVAGTHVTGETSPRSSYGTSRGTKFASGGSAGSNGGGVPPLPTSSGQGRERTSIRPSSAGKAPGHTRSSLSVGRSSLSGASSPSPSSLSGNSNGTTTSPGSPMFSPITATSTLTLTPSINSLSPKRERKDGTLPPQSGNGASVPWFLERDYPPREISFNADGHVTGGTLRVLIERMTLHDTTIDATFSATFLLTFRLFTTSRDLANALYRRFDLAPPRDPETGNPLSADELKHWTSVKLTPIRLRIYNLFKTWLEAHWQHNPDAEIVEGLREWCRGRLRAAMPAASMRLVDLVEKRILAAERDRRLAEDRDGEVEGRPSNASETSMSSGFSSGGMNGSTTSLALPAHMQNGAGGGGSRLMRMASTERLKAGKPLVPFSSLSPVMSNSTTSLLPTMVAANDPYSPYSPTAMSAPSPVVTKALLSMLRSPSGRTPSITDIDPLELARQLTIMESRVYCSIRPEELLGSSNGSGGGAGKREGSVRKMSALSTRLTGWIAETILGESDQKKRTYLVKYFVKLGDRLLALSNYNALFAVFTALNSSTIIRLRKTWDGLAPKYKAILEVLRRATDHSRNYAEYRGKIRQTVPPCLPFVGLFLTDLIFIFEGNRAERPSPVDPSLRLINFDRYQKMARIVSDLQRFQVPYTLIEVPELQGLLASVLEGPLKSGQDAQSLCESSVLLLPSTRSPPRTGPNKLTKSTRLERADRQSLLIEPRSQAPSFAGGSVDARSHRGHDVFNWRG</sequence>
<evidence type="ECO:0000313" key="6">
    <source>
        <dbReference type="EMBL" id="CEQ42074.1"/>
    </source>
</evidence>
<dbReference type="CDD" id="cd00155">
    <property type="entry name" value="RasGEF"/>
    <property type="match status" value="1"/>
</dbReference>
<dbReference type="Gene3D" id="1.20.870.10">
    <property type="entry name" value="Son of sevenless (SoS) protein Chain: S domain 1"/>
    <property type="match status" value="1"/>
</dbReference>
<dbReference type="SMART" id="SM00229">
    <property type="entry name" value="RasGEFN"/>
    <property type="match status" value="1"/>
</dbReference>
<evidence type="ECO:0000256" key="3">
    <source>
        <dbReference type="SAM" id="MobiDB-lite"/>
    </source>
</evidence>